<accession>A0ABS0PGS8</accession>
<evidence type="ECO:0000256" key="2">
    <source>
        <dbReference type="ARBA" id="ARBA00022723"/>
    </source>
</evidence>
<sequence>MRRVVQIPALALVLALVATEASAWWDAGHMQIAYVAYKKLDAPVKDKVDALLKLNKDYAKWTAGAPDERTAKLYAFVHAATWADDIKTKEYNYTRDKVDSPTAGQNIGYADRNQHAYWHYKDTNFSPDGTPLPQPDPVDLVTQLKLIIAALPSTSGATDDVRSYDLVWMLHLVGDAHQPLHAIRRYTRQIPGGDAGGNAEQVIPANGDTMALHAYWDSLFGGYVSPYGAVFDAEDKDGLAHIAVNETSAQVSDPQAWIDESAELAKQYAYAAPVSVGSNPVLLTREYETNARNIARSQAALGAARLARLLNDALK</sequence>
<keyword evidence="7" id="KW-0732">Signal</keyword>
<comment type="caution">
    <text evidence="8">The sequence shown here is derived from an EMBL/GenBank/DDBJ whole genome shotgun (WGS) entry which is preliminary data.</text>
</comment>
<keyword evidence="5" id="KW-1015">Disulfide bond</keyword>
<dbReference type="CDD" id="cd11010">
    <property type="entry name" value="S1-P1_nuclease"/>
    <property type="match status" value="1"/>
</dbReference>
<keyword evidence="1" id="KW-0540">Nuclease</keyword>
<dbReference type="Gene3D" id="1.10.575.10">
    <property type="entry name" value="P1 Nuclease"/>
    <property type="match status" value="1"/>
</dbReference>
<gene>
    <name evidence="8" type="ORF">HZZ13_01055</name>
</gene>
<keyword evidence="6" id="KW-0325">Glycoprotein</keyword>
<dbReference type="InterPro" id="IPR003154">
    <property type="entry name" value="S1/P1nuclease"/>
</dbReference>
<evidence type="ECO:0000256" key="6">
    <source>
        <dbReference type="ARBA" id="ARBA00023180"/>
    </source>
</evidence>
<protein>
    <submittedName>
        <fullName evidence="8">S1/P1 nuclease</fullName>
    </submittedName>
</protein>
<evidence type="ECO:0000256" key="4">
    <source>
        <dbReference type="ARBA" id="ARBA00022801"/>
    </source>
</evidence>
<evidence type="ECO:0000313" key="8">
    <source>
        <dbReference type="EMBL" id="MBH5396405.1"/>
    </source>
</evidence>
<organism evidence="8 9">
    <name type="scientific">Bradyrhizobium agreste</name>
    <dbReference type="NCBI Taxonomy" id="2751811"/>
    <lineage>
        <taxon>Bacteria</taxon>
        <taxon>Pseudomonadati</taxon>
        <taxon>Pseudomonadota</taxon>
        <taxon>Alphaproteobacteria</taxon>
        <taxon>Hyphomicrobiales</taxon>
        <taxon>Nitrobacteraceae</taxon>
        <taxon>Bradyrhizobium</taxon>
    </lineage>
</organism>
<evidence type="ECO:0000256" key="3">
    <source>
        <dbReference type="ARBA" id="ARBA00022759"/>
    </source>
</evidence>
<keyword evidence="2" id="KW-0479">Metal-binding</keyword>
<dbReference type="RefSeq" id="WP_197957829.1">
    <property type="nucleotide sequence ID" value="NZ_JACCHP010000001.1"/>
</dbReference>
<dbReference type="SUPFAM" id="SSF48537">
    <property type="entry name" value="Phospholipase C/P1 nuclease"/>
    <property type="match status" value="1"/>
</dbReference>
<evidence type="ECO:0000313" key="9">
    <source>
        <dbReference type="Proteomes" id="UP000807370"/>
    </source>
</evidence>
<reference evidence="8 9" key="1">
    <citation type="submission" date="2020-07" db="EMBL/GenBank/DDBJ databases">
        <title>Bradyrhizobium diversity isolated from nodules of indigenous legumes of Western Australia.</title>
        <authorList>
            <person name="Klepa M.S."/>
        </authorList>
    </citation>
    <scope>NUCLEOTIDE SEQUENCE [LARGE SCALE GENOMIC DNA]</scope>
    <source>
        <strain evidence="8 9">CNPSo 4010</strain>
    </source>
</reference>
<name>A0ABS0PGS8_9BRAD</name>
<feature type="signal peptide" evidence="7">
    <location>
        <begin position="1"/>
        <end position="23"/>
    </location>
</feature>
<proteinExistence type="predicted"/>
<dbReference type="Proteomes" id="UP000807370">
    <property type="component" value="Unassembled WGS sequence"/>
</dbReference>
<evidence type="ECO:0000256" key="5">
    <source>
        <dbReference type="ARBA" id="ARBA00023157"/>
    </source>
</evidence>
<keyword evidence="3" id="KW-0255">Endonuclease</keyword>
<dbReference type="EMBL" id="JACCHP010000001">
    <property type="protein sequence ID" value="MBH5396405.1"/>
    <property type="molecule type" value="Genomic_DNA"/>
</dbReference>
<keyword evidence="9" id="KW-1185">Reference proteome</keyword>
<evidence type="ECO:0000256" key="7">
    <source>
        <dbReference type="SAM" id="SignalP"/>
    </source>
</evidence>
<dbReference type="InterPro" id="IPR008947">
    <property type="entry name" value="PLipase_C/P1_nuclease_dom_sf"/>
</dbReference>
<keyword evidence="4" id="KW-0378">Hydrolase</keyword>
<dbReference type="Pfam" id="PF02265">
    <property type="entry name" value="S1-P1_nuclease"/>
    <property type="match status" value="1"/>
</dbReference>
<evidence type="ECO:0000256" key="1">
    <source>
        <dbReference type="ARBA" id="ARBA00022722"/>
    </source>
</evidence>
<dbReference type="PANTHER" id="PTHR33146">
    <property type="entry name" value="ENDONUCLEASE 4"/>
    <property type="match status" value="1"/>
</dbReference>
<feature type="chain" id="PRO_5046423934" evidence="7">
    <location>
        <begin position="24"/>
        <end position="315"/>
    </location>
</feature>
<dbReference type="PANTHER" id="PTHR33146:SF10">
    <property type="entry name" value="STRAND-SPECIFIC NUCLEASE, PUTATIVE-RELATED"/>
    <property type="match status" value="1"/>
</dbReference>